<dbReference type="EMBL" id="KN294001">
    <property type="protein sequence ID" value="EEH33055.2"/>
    <property type="molecule type" value="Genomic_DNA"/>
</dbReference>
<reference evidence="2 3" key="1">
    <citation type="journal article" date="2011" name="PLoS Genet.">
        <title>Comparative genomic analysis of human fungal pathogens causing paracoccidioidomycosis.</title>
        <authorList>
            <person name="Desjardins C.A."/>
            <person name="Champion M.D."/>
            <person name="Holder J.W."/>
            <person name="Muszewska A."/>
            <person name="Goldberg J."/>
            <person name="Bailao A.M."/>
            <person name="Brigido M.M."/>
            <person name="Ferreira M.E."/>
            <person name="Garcia A.M."/>
            <person name="Grynberg M."/>
            <person name="Gujja S."/>
            <person name="Heiman D.I."/>
            <person name="Henn M.R."/>
            <person name="Kodira C.D."/>
            <person name="Leon-Narvaez H."/>
            <person name="Longo L.V."/>
            <person name="Ma L.J."/>
            <person name="Malavazi I."/>
            <person name="Matsuo A.L."/>
            <person name="Morais F.V."/>
            <person name="Pereira M."/>
            <person name="Rodriguez-Brito S."/>
            <person name="Sakthikumar S."/>
            <person name="Salem-Izacc S.M."/>
            <person name="Sykes S.M."/>
            <person name="Teixeira M.M."/>
            <person name="Vallejo M.C."/>
            <person name="Walter M.E."/>
            <person name="Yandava C."/>
            <person name="Young S."/>
            <person name="Zeng Q."/>
            <person name="Zucker J."/>
            <person name="Felipe M.S."/>
            <person name="Goldman G.H."/>
            <person name="Haas B.J."/>
            <person name="McEwen J.G."/>
            <person name="Nino-Vega G."/>
            <person name="Puccia R."/>
            <person name="San-Blas G."/>
            <person name="Soares C.M."/>
            <person name="Birren B.W."/>
            <person name="Cuomo C.A."/>
        </authorList>
    </citation>
    <scope>NUCLEOTIDE SEQUENCE [LARGE SCALE GENOMIC DNA]</scope>
    <source>
        <strain evidence="3">ATCC MYA-826 / Pb01</strain>
    </source>
</reference>
<dbReference type="KEGG" id="pbl:PAAG_04108"/>
<dbReference type="VEuPathDB" id="FungiDB:PAAG_04108"/>
<organism evidence="2 3">
    <name type="scientific">Paracoccidioides lutzii (strain ATCC MYA-826 / Pb01)</name>
    <name type="common">Paracoccidioides brasiliensis</name>
    <dbReference type="NCBI Taxonomy" id="502779"/>
    <lineage>
        <taxon>Eukaryota</taxon>
        <taxon>Fungi</taxon>
        <taxon>Dikarya</taxon>
        <taxon>Ascomycota</taxon>
        <taxon>Pezizomycotina</taxon>
        <taxon>Eurotiomycetes</taxon>
        <taxon>Eurotiomycetidae</taxon>
        <taxon>Onygenales</taxon>
        <taxon>Ajellomycetaceae</taxon>
        <taxon>Paracoccidioides</taxon>
    </lineage>
</organism>
<dbReference type="RefSeq" id="XP_002793836.2">
    <property type="nucleotide sequence ID" value="XM_002793790.2"/>
</dbReference>
<sequence length="81" mass="9089">MEVCKGVTEPPKRNLPRWPIRSNAFWHIQQPELPSPAGKFDPREKPANPSPSPEERSGFEISLAVCFGVNQNPWQGRDPGP</sequence>
<dbReference type="AlphaFoldDB" id="C1H014"/>
<accession>C1H014</accession>
<feature type="region of interest" description="Disordered" evidence="1">
    <location>
        <begin position="30"/>
        <end position="57"/>
    </location>
</feature>
<protein>
    <submittedName>
        <fullName evidence="2">Uncharacterized protein</fullName>
    </submittedName>
</protein>
<evidence type="ECO:0000313" key="3">
    <source>
        <dbReference type="Proteomes" id="UP000002059"/>
    </source>
</evidence>
<dbReference type="GeneID" id="9097148"/>
<evidence type="ECO:0000313" key="2">
    <source>
        <dbReference type="EMBL" id="EEH33055.2"/>
    </source>
</evidence>
<keyword evidence="3" id="KW-1185">Reference proteome</keyword>
<dbReference type="Proteomes" id="UP000002059">
    <property type="component" value="Partially assembled WGS sequence"/>
</dbReference>
<name>C1H014_PARBA</name>
<gene>
    <name evidence="2" type="ORF">PAAG_04108</name>
</gene>
<evidence type="ECO:0000256" key="1">
    <source>
        <dbReference type="SAM" id="MobiDB-lite"/>
    </source>
</evidence>
<dbReference type="HOGENOM" id="CLU_2574500_0_0_1"/>
<proteinExistence type="predicted"/>